<reference evidence="2 3" key="1">
    <citation type="journal article" date="2019" name="Sci. Rep.">
        <title>Orb-weaving spider Araneus ventricosus genome elucidates the spidroin gene catalogue.</title>
        <authorList>
            <person name="Kono N."/>
            <person name="Nakamura H."/>
            <person name="Ohtoshi R."/>
            <person name="Moran D.A.P."/>
            <person name="Shinohara A."/>
            <person name="Yoshida Y."/>
            <person name="Fujiwara M."/>
            <person name="Mori M."/>
            <person name="Tomita M."/>
            <person name="Arakawa K."/>
        </authorList>
    </citation>
    <scope>NUCLEOTIDE SEQUENCE [LARGE SCALE GENOMIC DNA]</scope>
</reference>
<comment type="caution">
    <text evidence="2">The sequence shown here is derived from an EMBL/GenBank/DDBJ whole genome shotgun (WGS) entry which is preliminary data.</text>
</comment>
<sequence>MPVRKSATVAMATRRLTTEIKYKMVEFWFPSDVVQHSFIVQNSISHLDLDVSPSYRLRTSFFGCYPKYSPYSVINTEEKCQKCHSRSRSLLYELHLDLPKGRESSLKSESFPTNLEIYTDPPCLARIEICDGFYINILRDFIQRACITADLNEKVLKWFMKIDELKYYKSILMAPNVLKYFVDCMHVEFVDSEFVEKCLTKLDFTDLLRHNEKPGIVGNLLHLVHRKGGRLEHKMWRCDFSDRCFSHPSFMYVGEVLKFLDAPHLCGRFVDLFEKEISHISSEEIADLYDFYSKAVGEYPEDVRPRTLKHLCRSTIRYQLWRSEQWLPEGIEQIGLPTRLQSYLKLEK</sequence>
<name>A0A4Y2KVU6_ARAVE</name>
<dbReference type="Pfam" id="PF07525">
    <property type="entry name" value="SOCS_box"/>
    <property type="match status" value="1"/>
</dbReference>
<accession>A0A4Y2KVU6</accession>
<gene>
    <name evidence="2" type="ORF">AVEN_177220_1</name>
</gene>
<proteinExistence type="predicted"/>
<dbReference type="PROSITE" id="PS50225">
    <property type="entry name" value="SOCS"/>
    <property type="match status" value="1"/>
</dbReference>
<dbReference type="SMART" id="SM00969">
    <property type="entry name" value="SOCS_box"/>
    <property type="match status" value="1"/>
</dbReference>
<protein>
    <recommendedName>
        <fullName evidence="1">SOCS box domain-containing protein</fullName>
    </recommendedName>
</protein>
<keyword evidence="3" id="KW-1185">Reference proteome</keyword>
<organism evidence="2 3">
    <name type="scientific">Araneus ventricosus</name>
    <name type="common">Orbweaver spider</name>
    <name type="synonym">Epeira ventricosa</name>
    <dbReference type="NCBI Taxonomy" id="182803"/>
    <lineage>
        <taxon>Eukaryota</taxon>
        <taxon>Metazoa</taxon>
        <taxon>Ecdysozoa</taxon>
        <taxon>Arthropoda</taxon>
        <taxon>Chelicerata</taxon>
        <taxon>Arachnida</taxon>
        <taxon>Araneae</taxon>
        <taxon>Araneomorphae</taxon>
        <taxon>Entelegynae</taxon>
        <taxon>Araneoidea</taxon>
        <taxon>Araneidae</taxon>
        <taxon>Araneus</taxon>
    </lineage>
</organism>
<dbReference type="EMBL" id="BGPR01005066">
    <property type="protein sequence ID" value="GBN06461.1"/>
    <property type="molecule type" value="Genomic_DNA"/>
</dbReference>
<evidence type="ECO:0000259" key="1">
    <source>
        <dbReference type="PROSITE" id="PS50225"/>
    </source>
</evidence>
<dbReference type="Gene3D" id="1.10.750.20">
    <property type="entry name" value="SOCS box"/>
    <property type="match status" value="1"/>
</dbReference>
<dbReference type="CDD" id="cd03716">
    <property type="entry name" value="SOCS_ASB_like"/>
    <property type="match status" value="1"/>
</dbReference>
<dbReference type="Proteomes" id="UP000499080">
    <property type="component" value="Unassembled WGS sequence"/>
</dbReference>
<feature type="domain" description="SOCS box" evidence="1">
    <location>
        <begin position="304"/>
        <end position="348"/>
    </location>
</feature>
<dbReference type="GO" id="GO:0035556">
    <property type="term" value="P:intracellular signal transduction"/>
    <property type="evidence" value="ECO:0007669"/>
    <property type="project" value="InterPro"/>
</dbReference>
<dbReference type="OrthoDB" id="6419934at2759"/>
<evidence type="ECO:0000313" key="3">
    <source>
        <dbReference type="Proteomes" id="UP000499080"/>
    </source>
</evidence>
<dbReference type="InterPro" id="IPR001496">
    <property type="entry name" value="SOCS_box"/>
</dbReference>
<dbReference type="AlphaFoldDB" id="A0A4Y2KVU6"/>
<evidence type="ECO:0000313" key="2">
    <source>
        <dbReference type="EMBL" id="GBN06461.1"/>
    </source>
</evidence>
<dbReference type="SUPFAM" id="SSF158235">
    <property type="entry name" value="SOCS box-like"/>
    <property type="match status" value="1"/>
</dbReference>
<dbReference type="InterPro" id="IPR036036">
    <property type="entry name" value="SOCS_box-like_dom_sf"/>
</dbReference>